<dbReference type="PROSITE" id="PS00139">
    <property type="entry name" value="THIOL_PROTEASE_CYS"/>
    <property type="match status" value="1"/>
</dbReference>
<dbReference type="OrthoDB" id="167576at2759"/>
<dbReference type="PANTHER" id="PTHR10183">
    <property type="entry name" value="CALPAIN"/>
    <property type="match status" value="1"/>
</dbReference>
<dbReference type="SMART" id="SM00720">
    <property type="entry name" value="calpain_III"/>
    <property type="match status" value="2"/>
</dbReference>
<keyword evidence="4 6" id="KW-0788">Thiol protease</keyword>
<dbReference type="PRINTS" id="PR00704">
    <property type="entry name" value="CALPAIN"/>
</dbReference>
<proteinExistence type="inferred from homology"/>
<feature type="region of interest" description="Disordered" evidence="7">
    <location>
        <begin position="1"/>
        <end position="20"/>
    </location>
</feature>
<dbReference type="InterPro" id="IPR022684">
    <property type="entry name" value="Calpain_cysteine_protease"/>
</dbReference>
<comment type="similarity">
    <text evidence="1">Belongs to the peptidase C2 family.</text>
</comment>
<dbReference type="InterPro" id="IPR001300">
    <property type="entry name" value="Peptidase_C2_calpain_cat"/>
</dbReference>
<gene>
    <name evidence="9" type="primary">CAPN10</name>
    <name evidence="9" type="synonym">LOC108935238</name>
</gene>
<feature type="domain" description="Calpain catalytic" evidence="8">
    <location>
        <begin position="15"/>
        <end position="320"/>
    </location>
</feature>
<reference evidence="9" key="2">
    <citation type="submission" date="2025-08" db="UniProtKB">
        <authorList>
            <consortium name="Ensembl"/>
        </authorList>
    </citation>
    <scope>IDENTIFICATION</scope>
</reference>
<dbReference type="GO" id="GO:0005737">
    <property type="term" value="C:cytoplasm"/>
    <property type="evidence" value="ECO:0007669"/>
    <property type="project" value="TreeGrafter"/>
</dbReference>
<dbReference type="InterPro" id="IPR038765">
    <property type="entry name" value="Papain-like_cys_pep_sf"/>
</dbReference>
<dbReference type="Proteomes" id="UP000694397">
    <property type="component" value="Chromosome 3"/>
</dbReference>
<evidence type="ECO:0000256" key="4">
    <source>
        <dbReference type="ARBA" id="ARBA00022807"/>
    </source>
</evidence>
<dbReference type="PANTHER" id="PTHR10183:SF30">
    <property type="entry name" value="CALPAIN-10"/>
    <property type="match status" value="1"/>
</dbReference>
<sequence length="673" mass="75243">SRPGCVPATPRPRELFADPEFPADDSSLFSDGTSPLVRFRGAVMWMRPQEICQSPVLIPDDPEESHAKQGLLGDCWFLCACAILLKNKHLMDKVFPLGQPLWGEHGYEGSFHFRFWQFGKWVDVQVDDRLPCIGTQLCFSRCYSPSAFWVALLEKAYAKLNGSYEHLWAGQVAEALVDLTGGLAERWSLRKSGNEEERHGEVEKGRRRFNIKHLQAVKGLCAVSGSVHSTPGGASELGQYHAMSLTEWVDVRPKEEEEVCLLRVRNPWGRRSWRGSWRENGERWKQLDPACALDLLGRTQEGEFWMEETEFLEEFDEVTVGYPISSQGYVQSICTGRELPHSHQVGGCWIKGHSSGGCRNSSSFTSNPKFWLQMSEPGEVLVSLLQHRSWRNTAHSQGPGSSYRPLGNSTEHDFQYQAIGLHIWKVKKESSDLARTLNRPPTVSTHCHAYEREVVVQAQLSAGFYLVIPSTYFQGVEASFLLRVFSSAPLTLRSAMSVPFYSAMKTPPPPALASQDGEWETHCSQGSWVLGASAGGSRNFASHRMNPHVPLTVSLRCSEPNVKISLCQHCPPKAFLPIGFHVYKVPEGLAEPQITQDQEPQASCVPHCYAQEVSLQCYLSPGAYVIVPSTYHPDCKADFTVTVARKVLRKVVKSQETLGHIVQEVSVCTFTFG</sequence>
<evidence type="ECO:0000256" key="1">
    <source>
        <dbReference type="ARBA" id="ARBA00007623"/>
    </source>
</evidence>
<feature type="active site" evidence="5 6">
    <location>
        <position position="75"/>
    </location>
</feature>
<dbReference type="InterPro" id="IPR022682">
    <property type="entry name" value="Calpain_domain_III"/>
</dbReference>
<name>A0A8C9TYU3_SCLFO</name>
<dbReference type="GO" id="GO:0006508">
    <property type="term" value="P:proteolysis"/>
    <property type="evidence" value="ECO:0007669"/>
    <property type="project" value="UniProtKB-KW"/>
</dbReference>
<evidence type="ECO:0000256" key="2">
    <source>
        <dbReference type="ARBA" id="ARBA00022670"/>
    </source>
</evidence>
<evidence type="ECO:0000256" key="3">
    <source>
        <dbReference type="ARBA" id="ARBA00022801"/>
    </source>
</evidence>
<evidence type="ECO:0000259" key="8">
    <source>
        <dbReference type="PROSITE" id="PS50203"/>
    </source>
</evidence>
<keyword evidence="10" id="KW-1185">Reference proteome</keyword>
<dbReference type="Gene3D" id="2.60.120.380">
    <property type="match status" value="2"/>
</dbReference>
<dbReference type="Pfam" id="PF01067">
    <property type="entry name" value="Calpain_III"/>
    <property type="match status" value="2"/>
</dbReference>
<dbReference type="InterPro" id="IPR022683">
    <property type="entry name" value="Calpain_III"/>
</dbReference>
<dbReference type="SUPFAM" id="SSF54001">
    <property type="entry name" value="Cysteine proteinases"/>
    <property type="match status" value="1"/>
</dbReference>
<dbReference type="SUPFAM" id="SSF49758">
    <property type="entry name" value="Calpain large subunit, middle domain (domain III)"/>
    <property type="match status" value="2"/>
</dbReference>
<dbReference type="InterPro" id="IPR036213">
    <property type="entry name" value="Calpain_III_sf"/>
</dbReference>
<dbReference type="Ensembl" id="ENSSFOT00015039334.1">
    <property type="protein sequence ID" value="ENSSFOP00015060607.1"/>
    <property type="gene ID" value="ENSSFOG00015010857.2"/>
</dbReference>
<evidence type="ECO:0000313" key="10">
    <source>
        <dbReference type="Proteomes" id="UP000694397"/>
    </source>
</evidence>
<dbReference type="Gene3D" id="3.90.70.10">
    <property type="entry name" value="Cysteine proteinases"/>
    <property type="match status" value="1"/>
</dbReference>
<dbReference type="AlphaFoldDB" id="A0A8C9TYU3"/>
<evidence type="ECO:0000256" key="6">
    <source>
        <dbReference type="PROSITE-ProRule" id="PRU00239"/>
    </source>
</evidence>
<protein>
    <submittedName>
        <fullName evidence="9">Calpain 10</fullName>
    </submittedName>
</protein>
<feature type="active site" evidence="5 6">
    <location>
        <position position="241"/>
    </location>
</feature>
<organism evidence="9 10">
    <name type="scientific">Scleropages formosus</name>
    <name type="common">Asian bonytongue</name>
    <name type="synonym">Osteoglossum formosum</name>
    <dbReference type="NCBI Taxonomy" id="113540"/>
    <lineage>
        <taxon>Eukaryota</taxon>
        <taxon>Metazoa</taxon>
        <taxon>Chordata</taxon>
        <taxon>Craniata</taxon>
        <taxon>Vertebrata</taxon>
        <taxon>Euteleostomi</taxon>
        <taxon>Actinopterygii</taxon>
        <taxon>Neopterygii</taxon>
        <taxon>Teleostei</taxon>
        <taxon>Osteoglossocephala</taxon>
        <taxon>Osteoglossomorpha</taxon>
        <taxon>Osteoglossiformes</taxon>
        <taxon>Osteoglossidae</taxon>
        <taxon>Scleropages</taxon>
    </lineage>
</organism>
<evidence type="ECO:0000256" key="5">
    <source>
        <dbReference type="PIRSR" id="PIRSR622684-1"/>
    </source>
</evidence>
<accession>A0A8C9TYU3</accession>
<dbReference type="Pfam" id="PF00648">
    <property type="entry name" value="Peptidase_C2"/>
    <property type="match status" value="1"/>
</dbReference>
<feature type="active site" evidence="5 6">
    <location>
        <position position="266"/>
    </location>
</feature>
<dbReference type="CDD" id="cd00044">
    <property type="entry name" value="CysPc"/>
    <property type="match status" value="1"/>
</dbReference>
<evidence type="ECO:0000256" key="7">
    <source>
        <dbReference type="SAM" id="MobiDB-lite"/>
    </source>
</evidence>
<dbReference type="GO" id="GO:0004198">
    <property type="term" value="F:calcium-dependent cysteine-type endopeptidase activity"/>
    <property type="evidence" value="ECO:0007669"/>
    <property type="project" value="InterPro"/>
</dbReference>
<dbReference type="PROSITE" id="PS50203">
    <property type="entry name" value="CALPAIN_CAT"/>
    <property type="match status" value="1"/>
</dbReference>
<keyword evidence="2 6" id="KW-0645">Protease</keyword>
<evidence type="ECO:0000313" key="9">
    <source>
        <dbReference type="Ensembl" id="ENSSFOP00015060607.1"/>
    </source>
</evidence>
<reference evidence="9" key="3">
    <citation type="submission" date="2025-09" db="UniProtKB">
        <authorList>
            <consortium name="Ensembl"/>
        </authorList>
    </citation>
    <scope>IDENTIFICATION</scope>
</reference>
<keyword evidence="3 6" id="KW-0378">Hydrolase</keyword>
<dbReference type="GeneTree" id="ENSGT00940000159706"/>
<dbReference type="FunFam" id="2.60.120.380:FF:000006">
    <property type="entry name" value="Calpain 10"/>
    <property type="match status" value="1"/>
</dbReference>
<reference evidence="9 10" key="1">
    <citation type="submission" date="2019-04" db="EMBL/GenBank/DDBJ databases">
        <authorList>
            <consortium name="Wellcome Sanger Institute Data Sharing"/>
        </authorList>
    </citation>
    <scope>NUCLEOTIDE SEQUENCE [LARGE SCALE GENOMIC DNA]</scope>
</reference>
<dbReference type="SMART" id="SM00230">
    <property type="entry name" value="CysPc"/>
    <property type="match status" value="1"/>
</dbReference>
<dbReference type="InterPro" id="IPR000169">
    <property type="entry name" value="Pept_cys_AS"/>
</dbReference>